<dbReference type="Proteomes" id="UP000320176">
    <property type="component" value="Unassembled WGS sequence"/>
</dbReference>
<protein>
    <submittedName>
        <fullName evidence="1">Uncharacterized protein</fullName>
    </submittedName>
</protein>
<evidence type="ECO:0000313" key="2">
    <source>
        <dbReference type="Proteomes" id="UP000320176"/>
    </source>
</evidence>
<dbReference type="EMBL" id="SJPN01000001">
    <property type="protein sequence ID" value="TWU08074.1"/>
    <property type="molecule type" value="Genomic_DNA"/>
</dbReference>
<name>A0A5C6BC16_9BACT</name>
<comment type="caution">
    <text evidence="1">The sequence shown here is derived from an EMBL/GenBank/DDBJ whole genome shotgun (WGS) entry which is preliminary data.</text>
</comment>
<accession>A0A5C6BC16</accession>
<gene>
    <name evidence="1" type="ORF">Pla52n_06550</name>
</gene>
<reference evidence="1 2" key="1">
    <citation type="submission" date="2019-02" db="EMBL/GenBank/DDBJ databases">
        <title>Deep-cultivation of Planctomycetes and their phenomic and genomic characterization uncovers novel biology.</title>
        <authorList>
            <person name="Wiegand S."/>
            <person name="Jogler M."/>
            <person name="Boedeker C."/>
            <person name="Pinto D."/>
            <person name="Vollmers J."/>
            <person name="Rivas-Marin E."/>
            <person name="Kohn T."/>
            <person name="Peeters S.H."/>
            <person name="Heuer A."/>
            <person name="Rast P."/>
            <person name="Oberbeckmann S."/>
            <person name="Bunk B."/>
            <person name="Jeske O."/>
            <person name="Meyerdierks A."/>
            <person name="Storesund J.E."/>
            <person name="Kallscheuer N."/>
            <person name="Luecker S."/>
            <person name="Lage O.M."/>
            <person name="Pohl T."/>
            <person name="Merkel B.J."/>
            <person name="Hornburger P."/>
            <person name="Mueller R.-W."/>
            <person name="Bruemmer F."/>
            <person name="Labrenz M."/>
            <person name="Spormann A.M."/>
            <person name="Op Den Camp H."/>
            <person name="Overmann J."/>
            <person name="Amann R."/>
            <person name="Jetten M.S.M."/>
            <person name="Mascher T."/>
            <person name="Medema M.H."/>
            <person name="Devos D.P."/>
            <person name="Kaster A.-K."/>
            <person name="Ovreas L."/>
            <person name="Rohde M."/>
            <person name="Galperin M.Y."/>
            <person name="Jogler C."/>
        </authorList>
    </citation>
    <scope>NUCLEOTIDE SEQUENCE [LARGE SCALE GENOMIC DNA]</scope>
    <source>
        <strain evidence="1 2">Pla52n</strain>
    </source>
</reference>
<sequence>MPFELAIRPYLMNDGVWLDLDAVNEPTQVFVFVAHRFPSFRDAPVD</sequence>
<organism evidence="1 2">
    <name type="scientific">Stieleria varia</name>
    <dbReference type="NCBI Taxonomy" id="2528005"/>
    <lineage>
        <taxon>Bacteria</taxon>
        <taxon>Pseudomonadati</taxon>
        <taxon>Planctomycetota</taxon>
        <taxon>Planctomycetia</taxon>
        <taxon>Pirellulales</taxon>
        <taxon>Pirellulaceae</taxon>
        <taxon>Stieleria</taxon>
    </lineage>
</organism>
<dbReference type="AlphaFoldDB" id="A0A5C6BC16"/>
<keyword evidence="2" id="KW-1185">Reference proteome</keyword>
<proteinExistence type="predicted"/>
<evidence type="ECO:0000313" key="1">
    <source>
        <dbReference type="EMBL" id="TWU08074.1"/>
    </source>
</evidence>